<sequence length="414" mass="46923">MFVTSLKHSPLQAARGKISLHASSERASCTAPMADHPEQRPLIIFHHPGPLTSNGRSGSQVRPWQLLNAFQQSTLDVISVVGYGTDRRRQIGIVRSALAAGRKISFIYSESRSIPTLLTERHRLPLFPTMDFRFLGAMRRAGIPVGLFYRDVFWRFPGYKRMLTRSARAVTVPLYWYDWWWYQHVVDHLFLPSTRMADHLPTPWPEERLSALPPGIPTVTTPPSDEGSHQRESIHLLYIGGTQPPHYDLTPLFATVRKQPCVHLTLCCRQNEWIKTRKNYSGLDSRRIDVVHRTGDELSALYAAADLFVIARGPDEYLDFAVPVKLFEAVGHGLPILTLAGTETARLVEQYDLGWVAETTDAVSGLIQRLRSNPSLLGEKRSAVRRVRGQHSWKARVQEIAKTLSSYNHLKHDT</sequence>
<dbReference type="SUPFAM" id="SSF53756">
    <property type="entry name" value="UDP-Glycosyltransferase/glycogen phosphorylase"/>
    <property type="match status" value="1"/>
</dbReference>
<dbReference type="Gene3D" id="3.40.50.2000">
    <property type="entry name" value="Glycogen Phosphorylase B"/>
    <property type="match status" value="1"/>
</dbReference>
<evidence type="ECO:0000313" key="3">
    <source>
        <dbReference type="Proteomes" id="UP000322981"/>
    </source>
</evidence>
<reference evidence="2 3" key="1">
    <citation type="submission" date="2019-09" db="EMBL/GenBank/DDBJ databases">
        <title>Whole-genome sequence of the purple sulfur bacterium Thiohalocapsa marina DSM 19078.</title>
        <authorList>
            <person name="Kyndt J.A."/>
            <person name="Meyer T.E."/>
        </authorList>
    </citation>
    <scope>NUCLEOTIDE SEQUENCE [LARGE SCALE GENOMIC DNA]</scope>
    <source>
        <strain evidence="2 3">DSM 19078</strain>
    </source>
</reference>
<protein>
    <submittedName>
        <fullName evidence="2">Glycosyltransferase family 4 protein</fullName>
    </submittedName>
</protein>
<dbReference type="Pfam" id="PF13524">
    <property type="entry name" value="Glyco_trans_1_2"/>
    <property type="match status" value="1"/>
</dbReference>
<accession>A0A5M8FLE3</accession>
<gene>
    <name evidence="2" type="ORF">F2Q65_10935</name>
</gene>
<dbReference type="GO" id="GO:0016740">
    <property type="term" value="F:transferase activity"/>
    <property type="evidence" value="ECO:0007669"/>
    <property type="project" value="UniProtKB-KW"/>
</dbReference>
<evidence type="ECO:0000259" key="1">
    <source>
        <dbReference type="Pfam" id="PF13524"/>
    </source>
</evidence>
<organism evidence="2 3">
    <name type="scientific">Thiohalocapsa marina</name>
    <dbReference type="NCBI Taxonomy" id="424902"/>
    <lineage>
        <taxon>Bacteria</taxon>
        <taxon>Pseudomonadati</taxon>
        <taxon>Pseudomonadota</taxon>
        <taxon>Gammaproteobacteria</taxon>
        <taxon>Chromatiales</taxon>
        <taxon>Chromatiaceae</taxon>
        <taxon>Thiohalocapsa</taxon>
    </lineage>
</organism>
<evidence type="ECO:0000313" key="2">
    <source>
        <dbReference type="EMBL" id="KAA6184820.1"/>
    </source>
</evidence>
<keyword evidence="2" id="KW-0808">Transferase</keyword>
<keyword evidence="3" id="KW-1185">Reference proteome</keyword>
<dbReference type="InterPro" id="IPR055259">
    <property type="entry name" value="YkvP/CgeB_Glyco_trans-like"/>
</dbReference>
<feature type="domain" description="Spore protein YkvP/CgeB glycosyl transferase-like" evidence="1">
    <location>
        <begin position="289"/>
        <end position="400"/>
    </location>
</feature>
<dbReference type="OrthoDB" id="9807209at2"/>
<dbReference type="Proteomes" id="UP000322981">
    <property type="component" value="Unassembled WGS sequence"/>
</dbReference>
<name>A0A5M8FLE3_9GAMM</name>
<dbReference type="EMBL" id="VWXX01000015">
    <property type="protein sequence ID" value="KAA6184820.1"/>
    <property type="molecule type" value="Genomic_DNA"/>
</dbReference>
<dbReference type="AlphaFoldDB" id="A0A5M8FLE3"/>
<comment type="caution">
    <text evidence="2">The sequence shown here is derived from an EMBL/GenBank/DDBJ whole genome shotgun (WGS) entry which is preliminary data.</text>
</comment>
<proteinExistence type="predicted"/>